<evidence type="ECO:0000256" key="1">
    <source>
        <dbReference type="SAM" id="SignalP"/>
    </source>
</evidence>
<gene>
    <name evidence="2" type="ORF">BOX37_22885</name>
</gene>
<organism evidence="2 3">
    <name type="scientific">Nocardia mangyaensis</name>
    <dbReference type="NCBI Taxonomy" id="2213200"/>
    <lineage>
        <taxon>Bacteria</taxon>
        <taxon>Bacillati</taxon>
        <taxon>Actinomycetota</taxon>
        <taxon>Actinomycetes</taxon>
        <taxon>Mycobacteriales</taxon>
        <taxon>Nocardiaceae</taxon>
        <taxon>Nocardia</taxon>
    </lineage>
</organism>
<dbReference type="KEGG" id="nsl:BOX37_22885"/>
<dbReference type="SUPFAM" id="SSF55298">
    <property type="entry name" value="YjgF-like"/>
    <property type="match status" value="1"/>
</dbReference>
<name>A0A1J0VW96_9NOCA</name>
<dbReference type="Gene3D" id="3.30.1330.40">
    <property type="entry name" value="RutC-like"/>
    <property type="match status" value="1"/>
</dbReference>
<feature type="chain" id="PRO_5013085571" evidence="1">
    <location>
        <begin position="27"/>
        <end position="214"/>
    </location>
</feature>
<dbReference type="GO" id="GO:0005829">
    <property type="term" value="C:cytosol"/>
    <property type="evidence" value="ECO:0007669"/>
    <property type="project" value="TreeGrafter"/>
</dbReference>
<feature type="signal peptide" evidence="1">
    <location>
        <begin position="1"/>
        <end position="26"/>
    </location>
</feature>
<dbReference type="PANTHER" id="PTHR11803">
    <property type="entry name" value="2-IMINOBUTANOATE/2-IMINOPROPANOATE DEAMINASE RIDA"/>
    <property type="match status" value="1"/>
</dbReference>
<dbReference type="PROSITE" id="PS51257">
    <property type="entry name" value="PROKAR_LIPOPROTEIN"/>
    <property type="match status" value="1"/>
</dbReference>
<proteinExistence type="predicted"/>
<dbReference type="Proteomes" id="UP000183810">
    <property type="component" value="Chromosome"/>
</dbReference>
<dbReference type="AlphaFoldDB" id="A0A1J0VW96"/>
<reference evidence="2" key="1">
    <citation type="submission" date="2016-11" db="EMBL/GenBank/DDBJ databases">
        <authorList>
            <person name="Jaros S."/>
            <person name="Januszkiewicz K."/>
            <person name="Wedrychowicz H."/>
        </authorList>
    </citation>
    <scope>NUCLEOTIDE SEQUENCE [LARGE SCALE GENOMIC DNA]</scope>
    <source>
        <strain evidence="2">Y48</strain>
    </source>
</reference>
<evidence type="ECO:0000313" key="3">
    <source>
        <dbReference type="Proteomes" id="UP000183810"/>
    </source>
</evidence>
<dbReference type="GO" id="GO:0019239">
    <property type="term" value="F:deaminase activity"/>
    <property type="evidence" value="ECO:0007669"/>
    <property type="project" value="TreeGrafter"/>
</dbReference>
<keyword evidence="3" id="KW-1185">Reference proteome</keyword>
<sequence>MKRTIYVAVAAVAAMTLTACSSGTDAAEPDTAPSTSILEAGQATPMIAQGVVIAKDAAIYKSSGLGPAAANKAAPTGSPESFIDTSQFPDAKLSPGVTITEAQGMAALAAIKENLEAQRLSLDDVITMRVFLDNAPGTDRADYAGWNRAYRQYFANTNLDTGDTELVPLGTAAPAAPLVRNPARPSRFALEVASLPVPGWLVEVEVDAVFPTVG</sequence>
<keyword evidence="1" id="KW-0732">Signal</keyword>
<evidence type="ECO:0000313" key="2">
    <source>
        <dbReference type="EMBL" id="APE36302.1"/>
    </source>
</evidence>
<dbReference type="PANTHER" id="PTHR11803:SF59">
    <property type="entry name" value="ENDORIBONUCLEASE"/>
    <property type="match status" value="1"/>
</dbReference>
<dbReference type="OrthoDB" id="9803101at2"/>
<dbReference type="Pfam" id="PF01042">
    <property type="entry name" value="Ribonuc_L-PSP"/>
    <property type="match status" value="1"/>
</dbReference>
<dbReference type="EMBL" id="CP018082">
    <property type="protein sequence ID" value="APE36302.1"/>
    <property type="molecule type" value="Genomic_DNA"/>
</dbReference>
<protein>
    <submittedName>
        <fullName evidence="2">Uncharacterized protein</fullName>
    </submittedName>
</protein>
<dbReference type="InterPro" id="IPR006175">
    <property type="entry name" value="YjgF/YER057c/UK114"/>
</dbReference>
<accession>A0A1J0VW96</accession>
<dbReference type="InterPro" id="IPR035959">
    <property type="entry name" value="RutC-like_sf"/>
</dbReference>
<dbReference type="RefSeq" id="WP_071929480.1">
    <property type="nucleotide sequence ID" value="NZ_CP018082.1"/>
</dbReference>